<dbReference type="OrthoDB" id="9814627at2"/>
<comment type="caution">
    <text evidence="2">The sequence shown here is derived from an EMBL/GenBank/DDBJ whole genome shotgun (WGS) entry which is preliminary data.</text>
</comment>
<dbReference type="RefSeq" id="WP_132794719.1">
    <property type="nucleotide sequence ID" value="NZ_SLXM01000005.1"/>
</dbReference>
<sequence>MIKNLLEKIVIIGILILSTSKLIAQGPIAPEAGTFEPLDATDMVNLLTGDLSYVLPLMEVPSPEGGYPITLNYHAGISLDQDASWVGLGWNINPGAINRNIIGVPDDWNDALNSSISRSVGGTVRNTQIFAGVGWGDDDSNSIGLHANIQSHKAFGGETSYDYSIGIQANIAGQRYGASYASNGSWGIDYNSLSYSSKSGLGLNLSLPIMENEVYADLSLSAKGGLGISLRSPGNGSVNLTGNEGGNSGTAVSATSRDYGDMFSVNLNLGFLKIGAKTQEYDYWHFDEKTYGSTGALYVGKMGQTLDNKILPRFHQFDASQSLDEFNRVIEATQNNLTYMSYDQYNVNGQGISGSISPYLFDSGFLHLPASYYILRKTNLYGQNTELTHQFYDIPEYYKNSISKSIDNSEGSSSISFYFNNEYSSYARFKPSGNSSWTNEDNNREGKIIESIRIEGETDESEGFYSRKNRLKRGSYIETYTNKQLLGNTFYNRGIDRTKLEEDGIGAFKITKSDGVTYHYAIPVYQKEKISRVTQYDENINDKYTEEQTLTPYATHWLLTAITGPDYFDKNNNGLLDEDDYGYWVQFDYGKWSDGFAWRIPKRGYNYGEGSKSFSWGLKEVYYLNSIKTRTHTALFVKGNRLDAKSTATNHYNSTRNGLRYYEAQYNTLDQNLPRYGGVDGKTYYPGVYSTIAPEDLAEYWTTYSIINIKNGMYAQSFSQESLKLKKIILLKNEDIPTSLTTHSDGKLASKLVSDIFFTERTIIVNDGPGSDDWNSGWMDYVDSKHYGEYYHKLYDEHDSYFNIEEKAIKIIDFDYDYSLAKGYDNTGRLTLKNVNVRGKGGAKTIPPYTFNYEQNNIPYQNNDNQNSWGHYKNSPSIWSLNKITTPVGAQINVEYESDDYSSEAALKRIFFDKNLEIKFDENGNGEKLVKFRNAVDNDARQNIVFSDYFKLGKSEYLDFIYWQNDYIVDIAAECEVTNVVNNEVVFKLPNLNTKTDVRKDYTCSEKSWVFIKNYQGAIDRTLNWKEELNVNQCDSRGERIKIRLSSSLQRENVKGGGVRVKKIDINGKYPTQYFYSKNNLYESTDSNYKSSGVTSFAPSKQFKEIPFKEHVSSPIVMYENVAVLKDDGTIKKYKFNVLKPFTIQGNNYKLGNFLEVTKSNPIMQDIPRHYINDYRFYSGYTINKQNFEVKSNFGSLGALISSQITNNKGQLLSKTENKFKSLTDSDIGVIQENFSNVEEILGYYNSNTGVAINIGNTTKLSYPSVIESTSQTSGGLTTTMMYDKFDLTTGEPLETIVYDSEGRKIKTERVPANYGYREMGSKVEDYNYKNMLSQNAAEYVSVYKNGFWKPFAANVITWKNNWDYSFIDGSVTNNNDTWRKHKAYIWNGEIDQNGTYLNFNTFQFSDTAMNENWLEISEVKRYNQFSQPLEVKDINNNYVSKKLGDNYTKVITKANAAYDDMYYSGAEYQYGNYFDSRISSNGVKYVGEKEAHTGDYVVEVYPQSGFNIQVPARNGRNTSLKQRFKVSVWVKKGGENSVLIYLNNNQRIPFKTEENVFAGDWVLLNGYINIDELGASVGIVSTEPVVLDDFRLYPAISSMTSYVYNKWDEVTHIIGANGLATHYIYDESGRLIETQTELADKVPGDGSGGFKRTSTNSYNYKRNNQ</sequence>
<organism evidence="2 3">
    <name type="scientific">Tenacibaculum skagerrakense</name>
    <dbReference type="NCBI Taxonomy" id="186571"/>
    <lineage>
        <taxon>Bacteria</taxon>
        <taxon>Pseudomonadati</taxon>
        <taxon>Bacteroidota</taxon>
        <taxon>Flavobacteriia</taxon>
        <taxon>Flavobacteriales</taxon>
        <taxon>Flavobacteriaceae</taxon>
        <taxon>Tenacibaculum</taxon>
    </lineage>
</organism>
<dbReference type="PROSITE" id="PS00018">
    <property type="entry name" value="EF_HAND_1"/>
    <property type="match status" value="1"/>
</dbReference>
<evidence type="ECO:0000256" key="1">
    <source>
        <dbReference type="SAM" id="MobiDB-lite"/>
    </source>
</evidence>
<feature type="region of interest" description="Disordered" evidence="1">
    <location>
        <begin position="1641"/>
        <end position="1666"/>
    </location>
</feature>
<evidence type="ECO:0008006" key="4">
    <source>
        <dbReference type="Google" id="ProtNLM"/>
    </source>
</evidence>
<accession>A0A4R2NS16</accession>
<keyword evidence="3" id="KW-1185">Reference proteome</keyword>
<protein>
    <recommendedName>
        <fullName evidence="4">YD repeat-containing protein</fullName>
    </recommendedName>
</protein>
<gene>
    <name evidence="2" type="ORF">EV195_10591</name>
</gene>
<proteinExistence type="predicted"/>
<dbReference type="EMBL" id="SLXM01000005">
    <property type="protein sequence ID" value="TCP24660.1"/>
    <property type="molecule type" value="Genomic_DNA"/>
</dbReference>
<dbReference type="InterPro" id="IPR018247">
    <property type="entry name" value="EF_Hand_1_Ca_BS"/>
</dbReference>
<evidence type="ECO:0000313" key="3">
    <source>
        <dbReference type="Proteomes" id="UP000294564"/>
    </source>
</evidence>
<evidence type="ECO:0000313" key="2">
    <source>
        <dbReference type="EMBL" id="TCP24660.1"/>
    </source>
</evidence>
<reference evidence="2 3" key="1">
    <citation type="submission" date="2019-03" db="EMBL/GenBank/DDBJ databases">
        <title>Genomic Encyclopedia of Type Strains, Phase IV (KMG-IV): sequencing the most valuable type-strain genomes for metagenomic binning, comparative biology and taxonomic classification.</title>
        <authorList>
            <person name="Goeker M."/>
        </authorList>
    </citation>
    <scope>NUCLEOTIDE SEQUENCE [LARGE SCALE GENOMIC DNA]</scope>
    <source>
        <strain evidence="2 3">DSM 14836</strain>
    </source>
</reference>
<dbReference type="Proteomes" id="UP000294564">
    <property type="component" value="Unassembled WGS sequence"/>
</dbReference>
<feature type="compositionally biased region" description="Polar residues" evidence="1">
    <location>
        <begin position="1653"/>
        <end position="1666"/>
    </location>
</feature>
<name>A0A4R2NS16_9FLAO</name>